<dbReference type="InterPro" id="IPR022780">
    <property type="entry name" value="Dynein_light_int_chain"/>
</dbReference>
<evidence type="ECO:0000256" key="10">
    <source>
        <dbReference type="SAM" id="MobiDB-lite"/>
    </source>
</evidence>
<dbReference type="GO" id="GO:0045504">
    <property type="term" value="F:dynein heavy chain binding"/>
    <property type="evidence" value="ECO:0007669"/>
    <property type="project" value="TreeGrafter"/>
</dbReference>
<dbReference type="OMA" id="FKHNVID"/>
<dbReference type="GO" id="GO:0005874">
    <property type="term" value="C:microtubule"/>
    <property type="evidence" value="ECO:0007669"/>
    <property type="project" value="UniProtKB-KW"/>
</dbReference>
<evidence type="ECO:0008006" key="13">
    <source>
        <dbReference type="Google" id="ProtNLM"/>
    </source>
</evidence>
<evidence type="ECO:0000256" key="6">
    <source>
        <dbReference type="ARBA" id="ARBA00022840"/>
    </source>
</evidence>
<keyword evidence="6" id="KW-0067">ATP-binding</keyword>
<keyword evidence="12" id="KW-1185">Reference proteome</keyword>
<gene>
    <name evidence="11" type="ORF">EPUS_04178</name>
</gene>
<dbReference type="EMBL" id="KE720769">
    <property type="protein sequence ID" value="ERF76320.1"/>
    <property type="molecule type" value="Genomic_DNA"/>
</dbReference>
<feature type="region of interest" description="Disordered" evidence="10">
    <location>
        <begin position="466"/>
        <end position="491"/>
    </location>
</feature>
<evidence type="ECO:0000313" key="11">
    <source>
        <dbReference type="EMBL" id="ERF76320.1"/>
    </source>
</evidence>
<accession>U1HZI0</accession>
<proteinExistence type="predicted"/>
<dbReference type="InterPro" id="IPR008467">
    <property type="entry name" value="Dynein1_light_intermed_chain"/>
</dbReference>
<comment type="subcellular location">
    <subcellularLocation>
        <location evidence="1">Cytoplasm</location>
        <location evidence="1">Cytoskeleton</location>
    </subcellularLocation>
</comment>
<organism evidence="11 12">
    <name type="scientific">Endocarpon pusillum (strain Z07020 / HMAS-L-300199)</name>
    <name type="common">Lichen-forming fungus</name>
    <dbReference type="NCBI Taxonomy" id="1263415"/>
    <lineage>
        <taxon>Eukaryota</taxon>
        <taxon>Fungi</taxon>
        <taxon>Dikarya</taxon>
        <taxon>Ascomycota</taxon>
        <taxon>Pezizomycotina</taxon>
        <taxon>Eurotiomycetes</taxon>
        <taxon>Chaetothyriomycetidae</taxon>
        <taxon>Verrucariales</taxon>
        <taxon>Verrucariaceae</taxon>
        <taxon>Endocarpon</taxon>
    </lineage>
</organism>
<feature type="region of interest" description="Disordered" evidence="10">
    <location>
        <begin position="379"/>
        <end position="413"/>
    </location>
</feature>
<evidence type="ECO:0000256" key="9">
    <source>
        <dbReference type="ARBA" id="ARBA00023212"/>
    </source>
</evidence>
<reference evidence="12" key="1">
    <citation type="journal article" date="2014" name="BMC Genomics">
        <title>Genome characteristics reveal the impact of lichenization on lichen-forming fungus Endocarpon pusillum Hedwig (Verrucariales, Ascomycota).</title>
        <authorList>
            <person name="Wang Y.-Y."/>
            <person name="Liu B."/>
            <person name="Zhang X.-Y."/>
            <person name="Zhou Q.-M."/>
            <person name="Zhang T."/>
            <person name="Li H."/>
            <person name="Yu Y.-F."/>
            <person name="Zhang X.-L."/>
            <person name="Hao X.-Y."/>
            <person name="Wang M."/>
            <person name="Wang L."/>
            <person name="Wei J.-C."/>
        </authorList>
    </citation>
    <scope>NUCLEOTIDE SEQUENCE [LARGE SCALE GENOMIC DNA]</scope>
    <source>
        <strain evidence="12">Z07020 / HMAS-L-300199</strain>
    </source>
</reference>
<sequence length="606" mass="67436">MSTAMQTNPFPLAQSYRGGSTTTTSRKPGTKDTTAKGIWLSMLDEVSRGKDLAEKQLIILGGTPDQQRAFLSTLQPPSEASNNNTTRHHRRTNNHPPNRTTQKPIPISNRFTLGYTYHDVLDTDGEDILARLSIHMLASPSAAFAPLLKPLFTTKTVPNTLVTILLDWEDPFKWPRQLRQWIRMLRRVVEGLDHEVREAMEETMKGWKERRIGAGIMGGEAKTVDAPLGPGEWEDELGVPLSVVCLNAEKQERMEREYGWQEGDFDFLLQWTRCVLLKRESRYSQVRQDKTSAETGTNADGASLTYTTSFDSNNVRTLIHSSLGIQSLLKREIIKHNVIDRDKILIPPNWDSWGKIRILREGFEMETVANAWSVEIQSPPEAKFDPSATKTPTTNGGAKSAQTEDSPSLSTSEAASEVSISLFTSSLPNPLANSKPFVPSTSTSDKVTVPDTQTFLAAQAQILERYRQEDEHSERERQRRGPSESELLEQRMERKTAAAHALLDEVARHQQPYKINVGGVQMDAEEVTRRIREREADRDRDSTRTPTRKGSAGGSGSGVATPDGVKVDNESLNNYFQGLLKKAKESSGGQSQGQSPRGGSSLPGDR</sequence>
<feature type="region of interest" description="Disordered" evidence="10">
    <location>
        <begin position="74"/>
        <end position="106"/>
    </location>
</feature>
<evidence type="ECO:0000256" key="3">
    <source>
        <dbReference type="ARBA" id="ARBA00022490"/>
    </source>
</evidence>
<feature type="compositionally biased region" description="Basic and acidic residues" evidence="10">
    <location>
        <begin position="526"/>
        <end position="543"/>
    </location>
</feature>
<dbReference type="RefSeq" id="XP_007786361.1">
    <property type="nucleotide sequence ID" value="XM_007788171.1"/>
</dbReference>
<evidence type="ECO:0000256" key="1">
    <source>
        <dbReference type="ARBA" id="ARBA00004245"/>
    </source>
</evidence>
<evidence type="ECO:0000256" key="5">
    <source>
        <dbReference type="ARBA" id="ARBA00022741"/>
    </source>
</evidence>
<evidence type="ECO:0000256" key="8">
    <source>
        <dbReference type="ARBA" id="ARBA00023175"/>
    </source>
</evidence>
<keyword evidence="3" id="KW-0963">Cytoplasm</keyword>
<name>U1HZI0_ENDPU</name>
<evidence type="ECO:0000313" key="12">
    <source>
        <dbReference type="Proteomes" id="UP000019373"/>
    </source>
</evidence>
<dbReference type="GO" id="GO:0000226">
    <property type="term" value="P:microtubule cytoskeleton organization"/>
    <property type="evidence" value="ECO:0007669"/>
    <property type="project" value="TreeGrafter"/>
</dbReference>
<evidence type="ECO:0000256" key="7">
    <source>
        <dbReference type="ARBA" id="ARBA00023017"/>
    </source>
</evidence>
<keyword evidence="9" id="KW-0206">Cytoskeleton</keyword>
<dbReference type="HOGENOM" id="CLU_024211_1_0_1"/>
<dbReference type="OrthoDB" id="27603at2759"/>
<keyword evidence="8" id="KW-0505">Motor protein</keyword>
<dbReference type="Proteomes" id="UP000019373">
    <property type="component" value="Unassembled WGS sequence"/>
</dbReference>
<feature type="region of interest" description="Disordered" evidence="10">
    <location>
        <begin position="517"/>
        <end position="606"/>
    </location>
</feature>
<dbReference type="Pfam" id="PF05783">
    <property type="entry name" value="DLIC"/>
    <property type="match status" value="2"/>
</dbReference>
<keyword evidence="7" id="KW-0243">Dynein</keyword>
<dbReference type="GO" id="GO:0005524">
    <property type="term" value="F:ATP binding"/>
    <property type="evidence" value="ECO:0007669"/>
    <property type="project" value="UniProtKB-KW"/>
</dbReference>
<keyword evidence="4" id="KW-0493">Microtubule</keyword>
<dbReference type="PANTHER" id="PTHR12688">
    <property type="entry name" value="DYNEIN LIGHT INTERMEDIATE CHAIN"/>
    <property type="match status" value="1"/>
</dbReference>
<evidence type="ECO:0000256" key="2">
    <source>
        <dbReference type="ARBA" id="ARBA00022448"/>
    </source>
</evidence>
<feature type="compositionally biased region" description="Polar residues" evidence="10">
    <location>
        <begin position="388"/>
        <end position="413"/>
    </location>
</feature>
<feature type="compositionally biased region" description="Low complexity" evidence="10">
    <location>
        <begin position="586"/>
        <end position="606"/>
    </location>
</feature>
<feature type="compositionally biased region" description="Low complexity" evidence="10">
    <location>
        <begin position="17"/>
        <end position="27"/>
    </location>
</feature>
<dbReference type="GO" id="GO:0035974">
    <property type="term" value="C:meiotic spindle pole body"/>
    <property type="evidence" value="ECO:0007669"/>
    <property type="project" value="TreeGrafter"/>
</dbReference>
<dbReference type="AlphaFoldDB" id="U1HZI0"/>
<keyword evidence="2" id="KW-0813">Transport</keyword>
<dbReference type="GO" id="GO:0005868">
    <property type="term" value="C:cytoplasmic dynein complex"/>
    <property type="evidence" value="ECO:0007669"/>
    <property type="project" value="InterPro"/>
</dbReference>
<feature type="region of interest" description="Disordered" evidence="10">
    <location>
        <begin position="1"/>
        <end position="33"/>
    </location>
</feature>
<dbReference type="GeneID" id="19239210"/>
<dbReference type="GO" id="GO:0007018">
    <property type="term" value="P:microtubule-based movement"/>
    <property type="evidence" value="ECO:0007669"/>
    <property type="project" value="InterPro"/>
</dbReference>
<keyword evidence="5" id="KW-0547">Nucleotide-binding</keyword>
<dbReference type="PANTHER" id="PTHR12688:SF0">
    <property type="entry name" value="DYNEIN LIGHT INTERMEDIATE CHAIN"/>
    <property type="match status" value="1"/>
</dbReference>
<protein>
    <recommendedName>
        <fullName evidence="13">Dynein light intermediate chain</fullName>
    </recommendedName>
</protein>
<evidence type="ECO:0000256" key="4">
    <source>
        <dbReference type="ARBA" id="ARBA00022701"/>
    </source>
</evidence>
<dbReference type="eggNOG" id="KOG3905">
    <property type="taxonomic scope" value="Eukaryota"/>
</dbReference>